<feature type="compositionally biased region" description="Polar residues" evidence="5">
    <location>
        <begin position="1564"/>
        <end position="1596"/>
    </location>
</feature>
<dbReference type="CDD" id="cd08204">
    <property type="entry name" value="ArfGap"/>
    <property type="match status" value="1"/>
</dbReference>
<dbReference type="GO" id="GO:0005096">
    <property type="term" value="F:GTPase activator activity"/>
    <property type="evidence" value="ECO:0007669"/>
    <property type="project" value="InterPro"/>
</dbReference>
<feature type="compositionally biased region" description="Polar residues" evidence="5">
    <location>
        <begin position="1222"/>
        <end position="1234"/>
    </location>
</feature>
<feature type="region of interest" description="Disordered" evidence="5">
    <location>
        <begin position="47"/>
        <end position="84"/>
    </location>
</feature>
<dbReference type="InterPro" id="IPR038508">
    <property type="entry name" value="ArfGAP_dom_sf"/>
</dbReference>
<dbReference type="SMART" id="SM00105">
    <property type="entry name" value="ArfGap"/>
    <property type="match status" value="1"/>
</dbReference>
<evidence type="ECO:0000259" key="7">
    <source>
        <dbReference type="PROSITE" id="PS50115"/>
    </source>
</evidence>
<dbReference type="Pfam" id="PF16746">
    <property type="entry name" value="BAR_3"/>
    <property type="match status" value="1"/>
</dbReference>
<dbReference type="SMART" id="SM00233">
    <property type="entry name" value="PH"/>
    <property type="match status" value="1"/>
</dbReference>
<feature type="compositionally biased region" description="Polar residues" evidence="5">
    <location>
        <begin position="1747"/>
        <end position="1758"/>
    </location>
</feature>
<dbReference type="InterPro" id="IPR001849">
    <property type="entry name" value="PH_domain"/>
</dbReference>
<evidence type="ECO:0000313" key="8">
    <source>
        <dbReference type="EMBL" id="KAG9325180.1"/>
    </source>
</evidence>
<sequence length="1866" mass="202838">MTVHTPSAMLMPNPAQFAVSRVAVHDVTASPVVTMVVDPVSSAISIQHPGAAQDQPQPDYIRDPESRPRHSLSSLSGSSKDPPRMLLKVKAREGLRLSFDLTGDILDSIQPQLQPQPDNEQLDQEPGNGATVRNLIHHDREHGLDHEQDRHESPEQYVLPHTEVEHDDDEDDDDEDDNEDDNEDDHASTNTHTDTHTNIDSDIDDKDAKAIEPPFLEHMNSDENDRGTASITAADKQSVITSPDTGTGRRPGSWSDTRTDTSTSGASIAAPEDAPLTLIYAPTIYFAETRSEQAMHDLCGESAFQQQLAENPGSITSIKVVSTPDVDLPGKYKRTWEWNYHEEDDTEIRTQSHKAVFAFLSRNLSTGVLEVLAMFSLWIQLVPGSRGPIGVRFPSTLQPHSGWNAKHWRRTSTPEKGANAGRTPSFWNKFPAFPATHHSLPSLPEAAKRNSMDSEDPSAEPRSVIHAAPSIPLANDSEDGPLFRATVVECENHIRAMRAVTKRILKAAQAVVETRKAWVAAEDAFVRELDGLKPAEPLVDLYWRPLSQDLTERAEMLSQHMRELLIEPFSSFYGVDIKAAELHRRAFEEESKEYYSFLGRYMGMKQDNPQKKADADAKHDKKRRQFERKRFEYWTFLQDMRAGGNKGEELFAHLTSYTEKHCQYVTDLGAIAEELKPDVDTIVSSNKERQIPMRKTQSRFYGTGIRLDQSSVYTKSTPPSVLTQSVMSSTGSDVSQASSRMAHLDQRLPDPRQSTDSVFDRSTVHSESTAPSIVYSASNASTQSVSGFRDLEHQDIDAGLALGRRKEGFLFATSRPSPHNLAVLEKPNINWHKYWCVLSEGQLHEYSHWKKGVTQPHNEPINLRIATVRACRNQDRRFCFEVITPRFRRVYQATSSDDMNSWINVISNAIQSLLNGTSSCRNLSLQYKSRDSYRTIGTPDGKGLMAGLGGMARASMEQVLQSTALPASLQERVQYGQAVGRKRGGGAIDGLNELGQIIHPLAAQQKLSEGSQQDADQFGARLLQVMRNSHLANTSCADCGAKYPDWCVINLGILVCIECSGIHRSLGTHISKVRSFNLDTTSYTRDLVEFIRSVGNNISNQVWEANLADSPQEPATQENDHEPAKTVFKKPVVNDSREYKVAFIRKKYVEKAFVNRLTPPEATTALFKAVGSNDIPATIAAYVAGANLNTIQKVSAENDSGPFVERTDSSPQSPPLPERNDGTTVPGSASSTAETPALTDGPFAISRSEDSTVLETASQPSGTLANDANLPEEQQQQLRHLPAGSLHIRPRPSGGRPISSVMVMQTSPLLIALRNGVPFSFDEQFEVYPLAEFLMQNGAASNASMEVKVLNGTGATVTKATTAQSGEGASTPALSSARQASPNARPEEPSQGLIERDAPLQPSSSIGSRLSAGTSTASTSGISSSGASVSSWESAEGAMGASDRSINRRSVGQIVELRGEEGVSAMEYLRAKGIARGDVLPTPSASSSSSPVPTTNNSTTFGGQSASQSDDIGSSRSSAQLDRRSISGANSSPSMSTGLISMLTLSPRARATTAITTNAAPGSPSDTLVTMSSASSTASPGMNYDARTNSPRSANTANQDISALFQKRRESDVGISSTLFSTMKAPSSGKDKEKAAAKAQARRSSDFSLLHPMASQTASSHGPHATSNNSSSTSFAVSPPPTAKTFAEGASLTSTTNANSTLSSHSASSHGPSRTQKVKASLTKSIRMSAAYFKHNVIKDENKDQHQASPTMSPSPATHSKGEATPRASISTVDLSVDGGTEDEPSMAELLAQQDQQQQQQQQQPPLPHHKHGQWPLGHSFIASKRAPSASLFFSAMTFSSTPNLSQRQQQHQQQAYSSREVPPPV</sequence>
<feature type="compositionally biased region" description="Low complexity" evidence="5">
    <location>
        <begin position="1407"/>
        <end position="1438"/>
    </location>
</feature>
<protein>
    <submittedName>
        <fullName evidence="8">Uncharacterized protein</fullName>
    </submittedName>
</protein>
<dbReference type="Pfam" id="PF01412">
    <property type="entry name" value="ArfGap"/>
    <property type="match status" value="1"/>
</dbReference>
<accession>A0A9P8D1S4</accession>
<feature type="region of interest" description="Disordered" evidence="5">
    <location>
        <begin position="1199"/>
        <end position="1267"/>
    </location>
</feature>
<dbReference type="SUPFAM" id="SSF57863">
    <property type="entry name" value="ArfGap/RecO-like zinc finger"/>
    <property type="match status" value="1"/>
</dbReference>
<feature type="domain" description="PH" evidence="6">
    <location>
        <begin position="803"/>
        <end position="911"/>
    </location>
</feature>
<feature type="region of interest" description="Disordered" evidence="5">
    <location>
        <begin position="1361"/>
        <end position="1445"/>
    </location>
</feature>
<evidence type="ECO:0000256" key="2">
    <source>
        <dbReference type="ARBA" id="ARBA00022771"/>
    </source>
</evidence>
<dbReference type="PROSITE" id="PS50003">
    <property type="entry name" value="PH_DOMAIN"/>
    <property type="match status" value="1"/>
</dbReference>
<dbReference type="PANTHER" id="PTHR23180">
    <property type="entry name" value="CENTAURIN/ARF"/>
    <property type="match status" value="1"/>
</dbReference>
<feature type="compositionally biased region" description="Polar residues" evidence="5">
    <location>
        <begin position="1251"/>
        <end position="1267"/>
    </location>
</feature>
<dbReference type="Gene3D" id="2.30.29.30">
    <property type="entry name" value="Pleckstrin-homology domain (PH domain)/Phosphotyrosine-binding domain (PTB)"/>
    <property type="match status" value="1"/>
</dbReference>
<dbReference type="Proteomes" id="UP000717515">
    <property type="component" value="Unassembled WGS sequence"/>
</dbReference>
<keyword evidence="1" id="KW-0479">Metal-binding</keyword>
<comment type="caution">
    <text evidence="8">The sequence shown here is derived from an EMBL/GenBank/DDBJ whole genome shotgun (WGS) entry which is preliminary data.</text>
</comment>
<feature type="region of interest" description="Disordered" evidence="5">
    <location>
        <begin position="1791"/>
        <end position="1816"/>
    </location>
</feature>
<feature type="region of interest" description="Disordered" evidence="5">
    <location>
        <begin position="109"/>
        <end position="130"/>
    </location>
</feature>
<feature type="region of interest" description="Disordered" evidence="5">
    <location>
        <begin position="163"/>
        <end position="268"/>
    </location>
</feature>
<dbReference type="InterPro" id="IPR004148">
    <property type="entry name" value="BAR_dom"/>
</dbReference>
<dbReference type="Gene3D" id="1.20.1270.60">
    <property type="entry name" value="Arfaptin homology (AH) domain/BAR domain"/>
    <property type="match status" value="1"/>
</dbReference>
<reference evidence="8" key="1">
    <citation type="submission" date="2021-07" db="EMBL/GenBank/DDBJ databases">
        <title>Draft genome of Mortierella alpina, strain LL118, isolated from an aspen leaf litter sample.</title>
        <authorList>
            <person name="Yang S."/>
            <person name="Vinatzer B.A."/>
        </authorList>
    </citation>
    <scope>NUCLEOTIDE SEQUENCE</scope>
    <source>
        <strain evidence="8">LL118</strain>
    </source>
</reference>
<feature type="compositionally biased region" description="Low complexity" evidence="5">
    <location>
        <begin position="1481"/>
        <end position="1520"/>
    </location>
</feature>
<feature type="compositionally biased region" description="Polar residues" evidence="5">
    <location>
        <begin position="712"/>
        <end position="739"/>
    </location>
</feature>
<feature type="compositionally biased region" description="Low complexity" evidence="5">
    <location>
        <begin position="1793"/>
        <end position="1804"/>
    </location>
</feature>
<feature type="compositionally biased region" description="Acidic residues" evidence="5">
    <location>
        <begin position="165"/>
        <end position="184"/>
    </location>
</feature>
<feature type="compositionally biased region" description="Polar residues" evidence="5">
    <location>
        <begin position="1527"/>
        <end position="1538"/>
    </location>
</feature>
<dbReference type="Gene3D" id="1.10.220.150">
    <property type="entry name" value="Arf GTPase activating protein"/>
    <property type="match status" value="1"/>
</dbReference>
<dbReference type="Pfam" id="PF00169">
    <property type="entry name" value="PH"/>
    <property type="match status" value="1"/>
</dbReference>
<feature type="compositionally biased region" description="Low complexity" evidence="5">
    <location>
        <begin position="253"/>
        <end position="264"/>
    </location>
</feature>
<evidence type="ECO:0000313" key="9">
    <source>
        <dbReference type="Proteomes" id="UP000717515"/>
    </source>
</evidence>
<evidence type="ECO:0000256" key="3">
    <source>
        <dbReference type="ARBA" id="ARBA00022833"/>
    </source>
</evidence>
<dbReference type="GO" id="GO:0005737">
    <property type="term" value="C:cytoplasm"/>
    <property type="evidence" value="ECO:0007669"/>
    <property type="project" value="InterPro"/>
</dbReference>
<feature type="region of interest" description="Disordered" evidence="5">
    <location>
        <begin position="1841"/>
        <end position="1866"/>
    </location>
</feature>
<feature type="region of interest" description="Disordered" evidence="5">
    <location>
        <begin position="1478"/>
        <end position="1538"/>
    </location>
</feature>
<feature type="region of interest" description="Disordered" evidence="5">
    <location>
        <begin position="712"/>
        <end position="758"/>
    </location>
</feature>
<dbReference type="InterPro" id="IPR045258">
    <property type="entry name" value="ACAP1/2/3-like"/>
</dbReference>
<evidence type="ECO:0000256" key="1">
    <source>
        <dbReference type="ARBA" id="ARBA00022723"/>
    </source>
</evidence>
<dbReference type="PRINTS" id="PR00405">
    <property type="entry name" value="REVINTRACTNG"/>
</dbReference>
<feature type="region of interest" description="Disordered" evidence="5">
    <location>
        <begin position="1621"/>
        <end position="1721"/>
    </location>
</feature>
<feature type="compositionally biased region" description="Polar residues" evidence="5">
    <location>
        <begin position="1364"/>
        <end position="1382"/>
    </location>
</feature>
<dbReference type="FunFam" id="2.30.29.30:FF:000252">
    <property type="entry name" value="ARF GTPase activator (Csx2)"/>
    <property type="match status" value="1"/>
</dbReference>
<evidence type="ECO:0000259" key="6">
    <source>
        <dbReference type="PROSITE" id="PS50003"/>
    </source>
</evidence>
<feature type="region of interest" description="Disordered" evidence="5">
    <location>
        <begin position="402"/>
        <end position="423"/>
    </location>
</feature>
<feature type="compositionally biased region" description="Low complexity" evidence="5">
    <location>
        <begin position="1665"/>
        <end position="1677"/>
    </location>
</feature>
<keyword evidence="2 4" id="KW-0863">Zinc-finger</keyword>
<name>A0A9P8D1S4_MORAP</name>
<dbReference type="PROSITE" id="PS50115">
    <property type="entry name" value="ARFGAP"/>
    <property type="match status" value="1"/>
</dbReference>
<dbReference type="PANTHER" id="PTHR23180:SF160">
    <property type="entry name" value="ADP-RIBOSYLATION FACTOR GTPASE-ACTIVATING PROTEIN EFFECTOR PROTEIN 1"/>
    <property type="match status" value="1"/>
</dbReference>
<dbReference type="SUPFAM" id="SSF50729">
    <property type="entry name" value="PH domain-like"/>
    <property type="match status" value="1"/>
</dbReference>
<evidence type="ECO:0000256" key="5">
    <source>
        <dbReference type="SAM" id="MobiDB-lite"/>
    </source>
</evidence>
<dbReference type="InterPro" id="IPR027267">
    <property type="entry name" value="AH/BAR_dom_sf"/>
</dbReference>
<feature type="region of interest" description="Disordered" evidence="5">
    <location>
        <begin position="1743"/>
        <end position="1770"/>
    </location>
</feature>
<feature type="region of interest" description="Disordered" evidence="5">
    <location>
        <begin position="438"/>
        <end position="462"/>
    </location>
</feature>
<dbReference type="InterPro" id="IPR001164">
    <property type="entry name" value="ArfGAP_dom"/>
</dbReference>
<gene>
    <name evidence="8" type="ORF">KVV02_002034</name>
</gene>
<dbReference type="InterPro" id="IPR037278">
    <property type="entry name" value="ARFGAP/RecO"/>
</dbReference>
<organism evidence="8 9">
    <name type="scientific">Mortierella alpina</name>
    <name type="common">Oleaginous fungus</name>
    <name type="synonym">Mortierella renispora</name>
    <dbReference type="NCBI Taxonomy" id="64518"/>
    <lineage>
        <taxon>Eukaryota</taxon>
        <taxon>Fungi</taxon>
        <taxon>Fungi incertae sedis</taxon>
        <taxon>Mucoromycota</taxon>
        <taxon>Mortierellomycotina</taxon>
        <taxon>Mortierellomycetes</taxon>
        <taxon>Mortierellales</taxon>
        <taxon>Mortierellaceae</taxon>
        <taxon>Mortierella</taxon>
    </lineage>
</organism>
<keyword evidence="3" id="KW-0862">Zinc</keyword>
<dbReference type="InterPro" id="IPR011993">
    <property type="entry name" value="PH-like_dom_sf"/>
</dbReference>
<dbReference type="EMBL" id="JAIFTL010000046">
    <property type="protein sequence ID" value="KAG9325180.1"/>
    <property type="molecule type" value="Genomic_DNA"/>
</dbReference>
<feature type="compositionally biased region" description="Polar residues" evidence="5">
    <location>
        <begin position="109"/>
        <end position="119"/>
    </location>
</feature>
<dbReference type="GO" id="GO:0008270">
    <property type="term" value="F:zinc ion binding"/>
    <property type="evidence" value="ECO:0007669"/>
    <property type="project" value="UniProtKB-KW"/>
</dbReference>
<evidence type="ECO:0000256" key="4">
    <source>
        <dbReference type="PROSITE-ProRule" id="PRU00288"/>
    </source>
</evidence>
<dbReference type="SUPFAM" id="SSF103657">
    <property type="entry name" value="BAR/IMD domain-like"/>
    <property type="match status" value="1"/>
</dbReference>
<feature type="domain" description="Arf-GAP" evidence="7">
    <location>
        <begin position="1020"/>
        <end position="1161"/>
    </location>
</feature>
<feature type="compositionally biased region" description="Low complexity" evidence="5">
    <location>
        <begin position="1691"/>
        <end position="1710"/>
    </location>
</feature>
<feature type="region of interest" description="Disordered" evidence="5">
    <location>
        <begin position="1555"/>
        <end position="1596"/>
    </location>
</feature>
<proteinExistence type="predicted"/>